<evidence type="ECO:0000256" key="3">
    <source>
        <dbReference type="ARBA" id="ARBA00004413"/>
    </source>
</evidence>
<sequence length="1147" mass="128337">MTKEQQQLHQQQQHHQHGNEWSPLQVASSTRLGLAPQMARPLLIQSHHHVGGGNSSTSSSHSDIRPLLKQQMLPPELPLRRGGSVDRVLLPTENYNTNTTKSSNSESGSLFNPINSVLTFKVFGPNPTHGVNMVKCLESSTVEEAIAQVTERLAAGPRAYQALYGFRIVESSNPKGPHYWLDNTSTLSQVQERFALEMVGASDSKWRVELRIRCVPKNLHELYEKDKFTFLFYYDQTRFDYLSHGSLTVDPDLAVHLCCLEIRRVFKDVSLSTLEKKSNLEYLEKEFGLRSLLPECVIANVKSKNLKKMIQQQSKKCVPLGEAACMFKFLELLRTVYRYDREKFQCDLGTGWSIPVELIIGPDVGISYTASQAGSQLILVADFSHVSQVETLMSADCESHNNVQRIVGGVSSNKAVVQIKVAGSQEPLLITCSSIEMAENIADLVDRYCRLVNGTNLSLWNKRDLVNRSRPGSRVSTTNSRSTSRNGSPAPMGPGHRSRVGGEPSNDTRDYAELFDEDGDYSTPSVPNYELPRNLIELQEIVGFGHFGDVHRGIFRNGSGEPTMVAVKTCKDQTMADKFLEEAYIMQQFDHPNIIRLVGVCSQAPVWIVMELAKYGEMRAYLQKNQARLELDLATLVLFAYQLSTALSYLESKKFVHRDIAARNILVSADDCVKLADFGLSRWVEESCYYKASKGVLPIKWMAPESINYRRFTTASDVWMFGVCMWEIFMLGIKPFQGIKNSDVIGRIESGERLPLPIICPPNLYSLMLQCWSNEPSKRPCFREIKETLYEILMEERRERDETMSRENRRVAAISWSSTGSAGNGEDLPPPKPSRVPATYVGIGGSAGKSVPSASSEQSLSGPTTYLVAPNSEVLAQLMRDNETRADAGHYTAPASAFNTFTVERMLEWKLRQQQSEEDSRWLAEEESHLRKRLSVAASSSDRSDTDSMDGANACQKDRSTPLQGNQLDDRSVVVKKLEPTPTARLDRTHDKVYDATTSVVRAVMLLSQGVQQAKIENYVDLVKKVGLELRTLLTSVDQLVPHFPPSTHREVEMAHKVLSKDMAELVSALKLAERYSNTTLDNEYRKGMLSAAHILAMNAKNLLDVVDHVRIKHPHVNVYFSSSNRSQDSSAGCSTADNTSYQISSS</sequence>
<feature type="region of interest" description="Disordered" evidence="16">
    <location>
        <begin position="468"/>
        <end position="523"/>
    </location>
</feature>
<dbReference type="InterPro" id="IPR011993">
    <property type="entry name" value="PH-like_dom_sf"/>
</dbReference>
<dbReference type="Pfam" id="PF00373">
    <property type="entry name" value="FERM_M"/>
    <property type="match status" value="1"/>
</dbReference>
<gene>
    <name evidence="19" type="ORF">DAPPUDRAFT_309895</name>
</gene>
<evidence type="ECO:0000313" key="20">
    <source>
        <dbReference type="Proteomes" id="UP000000305"/>
    </source>
</evidence>
<dbReference type="Gene3D" id="1.20.120.330">
    <property type="entry name" value="Nucleotidyltransferases domain 2"/>
    <property type="match status" value="1"/>
</dbReference>
<dbReference type="InterPro" id="IPR011009">
    <property type="entry name" value="Kinase-like_dom_sf"/>
</dbReference>
<dbReference type="KEGG" id="dpx:DAPPUDRAFT_309895"/>
<dbReference type="PROSITE" id="PS50011">
    <property type="entry name" value="PROTEIN_KINASE_DOM"/>
    <property type="match status" value="1"/>
</dbReference>
<keyword evidence="5" id="KW-1003">Cell membrane</keyword>
<evidence type="ECO:0000256" key="16">
    <source>
        <dbReference type="SAM" id="MobiDB-lite"/>
    </source>
</evidence>
<dbReference type="Pfam" id="PF21477">
    <property type="entry name" value="FERM_C_FAK1"/>
    <property type="match status" value="1"/>
</dbReference>
<evidence type="ECO:0000256" key="2">
    <source>
        <dbReference type="ARBA" id="ARBA00004316"/>
    </source>
</evidence>
<keyword evidence="10" id="KW-0418">Kinase</keyword>
<dbReference type="PANTHER" id="PTHR46221:SF9">
    <property type="entry name" value="NON-SPECIFIC PROTEIN-TYROSINE KINASE"/>
    <property type="match status" value="1"/>
</dbReference>
<dbReference type="SMART" id="SM00219">
    <property type="entry name" value="TyrKc"/>
    <property type="match status" value="1"/>
</dbReference>
<dbReference type="PRINTS" id="PR00109">
    <property type="entry name" value="TYRKINASE"/>
</dbReference>
<keyword evidence="20" id="KW-1185">Reference proteome</keyword>
<dbReference type="InterPro" id="IPR000299">
    <property type="entry name" value="FERM_domain"/>
</dbReference>
<dbReference type="GO" id="GO:0005886">
    <property type="term" value="C:plasma membrane"/>
    <property type="evidence" value="ECO:0007669"/>
    <property type="project" value="UniProtKB-SubCell"/>
</dbReference>
<dbReference type="Pfam" id="PF07714">
    <property type="entry name" value="PK_Tyr_Ser-Thr"/>
    <property type="match status" value="1"/>
</dbReference>
<feature type="region of interest" description="Disordered" evidence="16">
    <location>
        <begin position="1"/>
        <end position="29"/>
    </location>
</feature>
<feature type="compositionally biased region" description="Low complexity" evidence="16">
    <location>
        <begin position="472"/>
        <end position="488"/>
    </location>
</feature>
<keyword evidence="11 15" id="KW-0067">ATP-binding</keyword>
<dbReference type="FunFam" id="1.10.510.10:FF:000039">
    <property type="entry name" value="Focal adhesion kinase, isoform D"/>
    <property type="match status" value="1"/>
</dbReference>
<feature type="domain" description="Protein kinase" evidence="17">
    <location>
        <begin position="536"/>
        <end position="793"/>
    </location>
</feature>
<dbReference type="PhylomeDB" id="E9FR36"/>
<dbReference type="CDD" id="cd13190">
    <property type="entry name" value="FERM_C_FAK1"/>
    <property type="match status" value="1"/>
</dbReference>
<dbReference type="Proteomes" id="UP000000305">
    <property type="component" value="Unassembled WGS sequence"/>
</dbReference>
<dbReference type="eggNOG" id="KOG4257">
    <property type="taxonomic scope" value="Eukaryota"/>
</dbReference>
<dbReference type="EMBL" id="GL732523">
    <property type="protein sequence ID" value="EFX90261.1"/>
    <property type="molecule type" value="Genomic_DNA"/>
</dbReference>
<evidence type="ECO:0000256" key="12">
    <source>
        <dbReference type="ARBA" id="ARBA00022949"/>
    </source>
</evidence>
<dbReference type="Gene3D" id="3.30.200.20">
    <property type="entry name" value="Phosphorylase Kinase, domain 1"/>
    <property type="match status" value="1"/>
</dbReference>
<dbReference type="GO" id="GO:0009887">
    <property type="term" value="P:animal organ morphogenesis"/>
    <property type="evidence" value="ECO:0007669"/>
    <property type="project" value="UniProtKB-ARBA"/>
</dbReference>
<dbReference type="GO" id="GO:0004713">
    <property type="term" value="F:protein tyrosine kinase activity"/>
    <property type="evidence" value="ECO:0007669"/>
    <property type="project" value="InterPro"/>
</dbReference>
<dbReference type="SMART" id="SM00295">
    <property type="entry name" value="B41"/>
    <property type="match status" value="1"/>
</dbReference>
<evidence type="ECO:0000256" key="9">
    <source>
        <dbReference type="ARBA" id="ARBA00022741"/>
    </source>
</evidence>
<dbReference type="InterPro" id="IPR014352">
    <property type="entry name" value="FERM/acyl-CoA-bd_prot_sf"/>
</dbReference>
<dbReference type="SUPFAM" id="SSF56112">
    <property type="entry name" value="Protein kinase-like (PK-like)"/>
    <property type="match status" value="1"/>
</dbReference>
<dbReference type="SUPFAM" id="SSF50729">
    <property type="entry name" value="PH domain-like"/>
    <property type="match status" value="1"/>
</dbReference>
<dbReference type="GO" id="GO:0005925">
    <property type="term" value="C:focal adhesion"/>
    <property type="evidence" value="ECO:0007669"/>
    <property type="project" value="UniProtKB-SubCell"/>
</dbReference>
<evidence type="ECO:0000313" key="19">
    <source>
        <dbReference type="EMBL" id="EFX90261.1"/>
    </source>
</evidence>
<keyword evidence="14" id="KW-0966">Cell projection</keyword>
<dbReference type="InterPro" id="IPR001245">
    <property type="entry name" value="Ser-Thr/Tyr_kinase_cat_dom"/>
</dbReference>
<dbReference type="InterPro" id="IPR000719">
    <property type="entry name" value="Prot_kinase_dom"/>
</dbReference>
<dbReference type="PANTHER" id="PTHR46221">
    <property type="entry name" value="FERM AND PDZ DOMAIN-CONTAINING PROTEIN FAMILY MEMBER"/>
    <property type="match status" value="1"/>
</dbReference>
<dbReference type="Gene3D" id="3.10.20.90">
    <property type="entry name" value="Phosphatidylinositol 3-kinase Catalytic Subunit, Chain A, domain 1"/>
    <property type="match status" value="1"/>
</dbReference>
<dbReference type="OrthoDB" id="9976756at2759"/>
<dbReference type="GO" id="GO:0008284">
    <property type="term" value="P:positive regulation of cell population proliferation"/>
    <property type="evidence" value="ECO:0007669"/>
    <property type="project" value="UniProtKB-ARBA"/>
</dbReference>
<reference evidence="19 20" key="1">
    <citation type="journal article" date="2011" name="Science">
        <title>The ecoresponsive genome of Daphnia pulex.</title>
        <authorList>
            <person name="Colbourne J.K."/>
            <person name="Pfrender M.E."/>
            <person name="Gilbert D."/>
            <person name="Thomas W.K."/>
            <person name="Tucker A."/>
            <person name="Oakley T.H."/>
            <person name="Tokishita S."/>
            <person name="Aerts A."/>
            <person name="Arnold G.J."/>
            <person name="Basu M.K."/>
            <person name="Bauer D.J."/>
            <person name="Caceres C.E."/>
            <person name="Carmel L."/>
            <person name="Casola C."/>
            <person name="Choi J.H."/>
            <person name="Detter J.C."/>
            <person name="Dong Q."/>
            <person name="Dusheyko S."/>
            <person name="Eads B.D."/>
            <person name="Frohlich T."/>
            <person name="Geiler-Samerotte K.A."/>
            <person name="Gerlach D."/>
            <person name="Hatcher P."/>
            <person name="Jogdeo S."/>
            <person name="Krijgsveld J."/>
            <person name="Kriventseva E.V."/>
            <person name="Kultz D."/>
            <person name="Laforsch C."/>
            <person name="Lindquist E."/>
            <person name="Lopez J."/>
            <person name="Manak J.R."/>
            <person name="Muller J."/>
            <person name="Pangilinan J."/>
            <person name="Patwardhan R.P."/>
            <person name="Pitluck S."/>
            <person name="Pritham E.J."/>
            <person name="Rechtsteiner A."/>
            <person name="Rho M."/>
            <person name="Rogozin I.B."/>
            <person name="Sakarya O."/>
            <person name="Salamov A."/>
            <person name="Schaack S."/>
            <person name="Shapiro H."/>
            <person name="Shiga Y."/>
            <person name="Skalitzky C."/>
            <person name="Smith Z."/>
            <person name="Souvorov A."/>
            <person name="Sung W."/>
            <person name="Tang Z."/>
            <person name="Tsuchiya D."/>
            <person name="Tu H."/>
            <person name="Vos H."/>
            <person name="Wang M."/>
            <person name="Wolf Y.I."/>
            <person name="Yamagata H."/>
            <person name="Yamada T."/>
            <person name="Ye Y."/>
            <person name="Shaw J.R."/>
            <person name="Andrews J."/>
            <person name="Crease T.J."/>
            <person name="Tang H."/>
            <person name="Lucas S.M."/>
            <person name="Robertson H.M."/>
            <person name="Bork P."/>
            <person name="Koonin E.V."/>
            <person name="Zdobnov E.M."/>
            <person name="Grigoriev I.V."/>
            <person name="Lynch M."/>
            <person name="Boore J.L."/>
        </authorList>
    </citation>
    <scope>NUCLEOTIDE SEQUENCE [LARGE SCALE GENOMIC DNA]</scope>
</reference>
<evidence type="ECO:0000259" key="18">
    <source>
        <dbReference type="PROSITE" id="PS50057"/>
    </source>
</evidence>
<evidence type="ECO:0000256" key="5">
    <source>
        <dbReference type="ARBA" id="ARBA00022475"/>
    </source>
</evidence>
<keyword evidence="7" id="KW-0597">Phosphoprotein</keyword>
<keyword evidence="13" id="KW-0472">Membrane</keyword>
<dbReference type="PROSITE" id="PS00107">
    <property type="entry name" value="PROTEIN_KINASE_ATP"/>
    <property type="match status" value="1"/>
</dbReference>
<feature type="domain" description="FERM" evidence="18">
    <location>
        <begin position="118"/>
        <end position="456"/>
    </location>
</feature>
<dbReference type="GO" id="GO:0042995">
    <property type="term" value="C:cell projection"/>
    <property type="evidence" value="ECO:0007669"/>
    <property type="project" value="UniProtKB-SubCell"/>
</dbReference>
<dbReference type="InterPro" id="IPR035963">
    <property type="entry name" value="FERM_2"/>
</dbReference>
<dbReference type="InterPro" id="IPR019748">
    <property type="entry name" value="FERM_central"/>
</dbReference>
<dbReference type="InterPro" id="IPR041784">
    <property type="entry name" value="FAK1/PYK2_FERM_C"/>
</dbReference>
<feature type="region of interest" description="Disordered" evidence="16">
    <location>
        <begin position="1124"/>
        <end position="1147"/>
    </location>
</feature>
<evidence type="ECO:0000256" key="11">
    <source>
        <dbReference type="ARBA" id="ARBA00022840"/>
    </source>
</evidence>
<organism evidence="19 20">
    <name type="scientific">Daphnia pulex</name>
    <name type="common">Water flea</name>
    <dbReference type="NCBI Taxonomy" id="6669"/>
    <lineage>
        <taxon>Eukaryota</taxon>
        <taxon>Metazoa</taxon>
        <taxon>Ecdysozoa</taxon>
        <taxon>Arthropoda</taxon>
        <taxon>Crustacea</taxon>
        <taxon>Branchiopoda</taxon>
        <taxon>Diplostraca</taxon>
        <taxon>Cladocera</taxon>
        <taxon>Anomopoda</taxon>
        <taxon>Daphniidae</taxon>
        <taxon>Daphnia</taxon>
    </lineage>
</organism>
<dbReference type="InterPro" id="IPR005189">
    <property type="entry name" value="Focal_adhesion_kin_target_dom"/>
</dbReference>
<feature type="compositionally biased region" description="Low complexity" evidence="16">
    <location>
        <begin position="1"/>
        <end position="13"/>
    </location>
</feature>
<dbReference type="SUPFAM" id="SSF47031">
    <property type="entry name" value="Second domain of FERM"/>
    <property type="match status" value="1"/>
</dbReference>
<feature type="region of interest" description="Disordered" evidence="16">
    <location>
        <begin position="933"/>
        <end position="969"/>
    </location>
</feature>
<dbReference type="InterPro" id="IPR008266">
    <property type="entry name" value="Tyr_kinase_AS"/>
</dbReference>
<evidence type="ECO:0000256" key="6">
    <source>
        <dbReference type="ARBA" id="ARBA00022490"/>
    </source>
</evidence>
<evidence type="ECO:0000256" key="15">
    <source>
        <dbReference type="PROSITE-ProRule" id="PRU10141"/>
    </source>
</evidence>
<evidence type="ECO:0000256" key="1">
    <source>
        <dbReference type="ARBA" id="ARBA00004246"/>
    </source>
</evidence>
<dbReference type="InterPro" id="IPR041390">
    <property type="entry name" value="FADK_N"/>
</dbReference>
<keyword evidence="8" id="KW-0808">Transferase</keyword>
<dbReference type="Pfam" id="PF03623">
    <property type="entry name" value="Focal_AT"/>
    <property type="match status" value="1"/>
</dbReference>
<dbReference type="Pfam" id="PF18038">
    <property type="entry name" value="FERM_N_2"/>
    <property type="match status" value="1"/>
</dbReference>
<evidence type="ECO:0000256" key="4">
    <source>
        <dbReference type="ARBA" id="ARBA00004496"/>
    </source>
</evidence>
<name>E9FR36_DAPPU</name>
<dbReference type="GO" id="GO:0007172">
    <property type="term" value="P:signal complex assembly"/>
    <property type="evidence" value="ECO:0007669"/>
    <property type="project" value="InterPro"/>
</dbReference>
<evidence type="ECO:0000256" key="10">
    <source>
        <dbReference type="ARBA" id="ARBA00022777"/>
    </source>
</evidence>
<keyword evidence="6" id="KW-0963">Cytoplasm</keyword>
<dbReference type="CDD" id="cd14473">
    <property type="entry name" value="FERM_B-lobe"/>
    <property type="match status" value="1"/>
</dbReference>
<dbReference type="InterPro" id="IPR049385">
    <property type="entry name" value="FAK1-like_FERM_C"/>
</dbReference>
<evidence type="ECO:0000256" key="14">
    <source>
        <dbReference type="ARBA" id="ARBA00023273"/>
    </source>
</evidence>
<dbReference type="STRING" id="6669.E9FR36"/>
<feature type="binding site" evidence="15">
    <location>
        <position position="568"/>
    </location>
    <ligand>
        <name>ATP</name>
        <dbReference type="ChEBI" id="CHEBI:30616"/>
    </ligand>
</feature>
<proteinExistence type="predicted"/>
<keyword evidence="12" id="KW-0965">Cell junction</keyword>
<dbReference type="HOGENOM" id="CLU_002646_0_1_1"/>
<dbReference type="InParanoid" id="E9FR36"/>
<evidence type="ECO:0000259" key="17">
    <source>
        <dbReference type="PROSITE" id="PS50011"/>
    </source>
</evidence>
<dbReference type="PROSITE" id="PS00109">
    <property type="entry name" value="PROTEIN_KINASE_TYR"/>
    <property type="match status" value="1"/>
</dbReference>
<dbReference type="InterPro" id="IPR020635">
    <property type="entry name" value="Tyr_kinase_cat_dom"/>
</dbReference>
<dbReference type="InterPro" id="IPR017441">
    <property type="entry name" value="Protein_kinase_ATP_BS"/>
</dbReference>
<accession>E9FR36</accession>
<dbReference type="SUPFAM" id="SSF54236">
    <property type="entry name" value="Ubiquitin-like"/>
    <property type="match status" value="1"/>
</dbReference>
<dbReference type="OMA" id="HCTNTAE"/>
<keyword evidence="9 15" id="KW-0547">Nucleotide-binding</keyword>
<dbReference type="PROSITE" id="PS50057">
    <property type="entry name" value="FERM_3"/>
    <property type="match status" value="1"/>
</dbReference>
<dbReference type="Gene3D" id="1.10.510.10">
    <property type="entry name" value="Transferase(Phosphotransferase) domain 1"/>
    <property type="match status" value="1"/>
</dbReference>
<evidence type="ECO:0000256" key="13">
    <source>
        <dbReference type="ARBA" id="ARBA00023136"/>
    </source>
</evidence>
<dbReference type="InterPro" id="IPR019749">
    <property type="entry name" value="Band_41_domain"/>
</dbReference>
<evidence type="ECO:0008006" key="21">
    <source>
        <dbReference type="Google" id="ProtNLM"/>
    </source>
</evidence>
<dbReference type="GO" id="GO:0005737">
    <property type="term" value="C:cytoplasm"/>
    <property type="evidence" value="ECO:0007669"/>
    <property type="project" value="UniProtKB-SubCell"/>
</dbReference>
<evidence type="ECO:0000256" key="7">
    <source>
        <dbReference type="ARBA" id="ARBA00022553"/>
    </source>
</evidence>
<dbReference type="SUPFAM" id="SSF68993">
    <property type="entry name" value="FAT domain of focal adhesion kinase"/>
    <property type="match status" value="1"/>
</dbReference>
<dbReference type="GO" id="GO:0005524">
    <property type="term" value="F:ATP binding"/>
    <property type="evidence" value="ECO:0007669"/>
    <property type="project" value="UniProtKB-UniRule"/>
</dbReference>
<dbReference type="FunCoup" id="E9FR36">
    <property type="interactions" value="220"/>
</dbReference>
<comment type="subcellular location">
    <subcellularLocation>
        <location evidence="1">Cell junction</location>
        <location evidence="1">Focal adhesion</location>
    </subcellularLocation>
    <subcellularLocation>
        <location evidence="3">Cell membrane</location>
        <topology evidence="3">Peripheral membrane protein</topology>
        <orientation evidence="3">Cytoplasmic side</orientation>
    </subcellularLocation>
    <subcellularLocation>
        <location evidence="2">Cell projection</location>
    </subcellularLocation>
    <subcellularLocation>
        <location evidence="4">Cytoplasm</location>
    </subcellularLocation>
</comment>
<protein>
    <recommendedName>
        <fullName evidence="21">Focal adhesion kinase</fullName>
    </recommendedName>
</protein>
<dbReference type="Gene3D" id="1.20.80.10">
    <property type="match status" value="1"/>
</dbReference>
<dbReference type="GO" id="GO:0048731">
    <property type="term" value="P:system development"/>
    <property type="evidence" value="ECO:0007669"/>
    <property type="project" value="UniProtKB-ARBA"/>
</dbReference>
<dbReference type="InterPro" id="IPR029071">
    <property type="entry name" value="Ubiquitin-like_domsf"/>
</dbReference>
<evidence type="ECO:0000256" key="8">
    <source>
        <dbReference type="ARBA" id="ARBA00022679"/>
    </source>
</evidence>
<dbReference type="InterPro" id="IPR036137">
    <property type="entry name" value="Focal_adhe_kin_target_dom_sf"/>
</dbReference>
<dbReference type="Gene3D" id="2.30.29.30">
    <property type="entry name" value="Pleckstrin-homology domain (PH domain)/Phosphotyrosine-binding domain (PTB)"/>
    <property type="match status" value="1"/>
</dbReference>
<dbReference type="AlphaFoldDB" id="E9FR36"/>